<feature type="transmembrane region" description="Helical" evidence="1">
    <location>
        <begin position="100"/>
        <end position="117"/>
    </location>
</feature>
<reference evidence="2 3" key="1">
    <citation type="submission" date="2019-07" db="EMBL/GenBank/DDBJ databases">
        <title>Salinicoccus cyprini sp. nov., isolated from gastro-intestinal tract of mirror carp, Cyprinus carpio var. specularis, collected from Gobind Sagar Reservoir, Himachal Pradesh, India.</title>
        <authorList>
            <person name="Talwar C."/>
            <person name="Singh A.K."/>
            <person name="Lal R."/>
            <person name="Negi R.K."/>
        </authorList>
    </citation>
    <scope>NUCLEOTIDE SEQUENCE [LARGE SCALE GENOMIC DNA]</scope>
    <source>
        <strain evidence="2 3">CT19</strain>
    </source>
</reference>
<protein>
    <submittedName>
        <fullName evidence="2">Uncharacterized protein</fullName>
    </submittedName>
</protein>
<dbReference type="OrthoDB" id="2389766at2"/>
<dbReference type="AlphaFoldDB" id="A0A558AYS7"/>
<proteinExistence type="predicted"/>
<sequence>MAVKILRRTGWMGSLLSLNIKIDDEKITALRFDEKKEIDIPNDDMEIRVAQFGSSSNRITVDDGDTVMIRTPIVSHVLMYSFFLFLILSFIFSITLFSNPWIFITVAVILLMLEFITDQYRLEVIDKAEWKQNSAS</sequence>
<evidence type="ECO:0000313" key="3">
    <source>
        <dbReference type="Proteomes" id="UP000315103"/>
    </source>
</evidence>
<evidence type="ECO:0000256" key="1">
    <source>
        <dbReference type="SAM" id="Phobius"/>
    </source>
</evidence>
<dbReference type="RefSeq" id="WP_145285982.1">
    <property type="nucleotide sequence ID" value="NZ_VMSJ01000001.1"/>
</dbReference>
<keyword evidence="1" id="KW-0812">Transmembrane</keyword>
<gene>
    <name evidence="2" type="ORF">FO441_03775</name>
</gene>
<keyword evidence="1" id="KW-1133">Transmembrane helix</keyword>
<organism evidence="2 3">
    <name type="scientific">Salinicoccus cyprini</name>
    <dbReference type="NCBI Taxonomy" id="2493691"/>
    <lineage>
        <taxon>Bacteria</taxon>
        <taxon>Bacillati</taxon>
        <taxon>Bacillota</taxon>
        <taxon>Bacilli</taxon>
        <taxon>Bacillales</taxon>
        <taxon>Staphylococcaceae</taxon>
        <taxon>Salinicoccus</taxon>
    </lineage>
</organism>
<keyword evidence="1" id="KW-0472">Membrane</keyword>
<dbReference type="EMBL" id="VMSJ01000001">
    <property type="protein sequence ID" value="TVT29412.1"/>
    <property type="molecule type" value="Genomic_DNA"/>
</dbReference>
<keyword evidence="3" id="KW-1185">Reference proteome</keyword>
<evidence type="ECO:0000313" key="2">
    <source>
        <dbReference type="EMBL" id="TVT29412.1"/>
    </source>
</evidence>
<accession>A0A558AYS7</accession>
<feature type="transmembrane region" description="Helical" evidence="1">
    <location>
        <begin position="77"/>
        <end position="94"/>
    </location>
</feature>
<dbReference type="Proteomes" id="UP000315103">
    <property type="component" value="Unassembled WGS sequence"/>
</dbReference>
<comment type="caution">
    <text evidence="2">The sequence shown here is derived from an EMBL/GenBank/DDBJ whole genome shotgun (WGS) entry which is preliminary data.</text>
</comment>
<name>A0A558AYS7_9STAP</name>